<dbReference type="Proteomes" id="UP001138757">
    <property type="component" value="Unassembled WGS sequence"/>
</dbReference>
<accession>A0A9X1D7U1</accession>
<dbReference type="InterPro" id="IPR013424">
    <property type="entry name" value="Ice-binding_C"/>
</dbReference>
<evidence type="ECO:0000259" key="1">
    <source>
        <dbReference type="Pfam" id="PF07589"/>
    </source>
</evidence>
<keyword evidence="3" id="KW-1185">Reference proteome</keyword>
<dbReference type="Pfam" id="PF07589">
    <property type="entry name" value="PEP-CTERM"/>
    <property type="match status" value="1"/>
</dbReference>
<organism evidence="2 3">
    <name type="scientific">Sphingobium nicotianae</name>
    <dbReference type="NCBI Taxonomy" id="2782607"/>
    <lineage>
        <taxon>Bacteria</taxon>
        <taxon>Pseudomonadati</taxon>
        <taxon>Pseudomonadota</taxon>
        <taxon>Alphaproteobacteria</taxon>
        <taxon>Sphingomonadales</taxon>
        <taxon>Sphingomonadaceae</taxon>
        <taxon>Sphingobium</taxon>
    </lineage>
</organism>
<evidence type="ECO:0000313" key="2">
    <source>
        <dbReference type="EMBL" id="MBT2185357.1"/>
    </source>
</evidence>
<comment type="caution">
    <text evidence="2">The sequence shown here is derived from an EMBL/GenBank/DDBJ whole genome shotgun (WGS) entry which is preliminary data.</text>
</comment>
<dbReference type="NCBIfam" id="TIGR02595">
    <property type="entry name" value="PEP_CTERM"/>
    <property type="match status" value="1"/>
</dbReference>
<dbReference type="AlphaFoldDB" id="A0A9X1D7U1"/>
<sequence length="161" mass="16422">MFLMPATPQALTAIAMPEPTTLRSPVMGYLDDGCQPDLDIASGSIARAIDQHDCGKDRKRAAEPAGSDTPPSAFFAVPDTPVVLTDTPLPVIAELSPDPQTIPIVGGNPYAGPIHTAGGTPAALLTGVPEPASWAMMIAGFALAGGSLRRPRRGAASVSPA</sequence>
<proteinExistence type="predicted"/>
<evidence type="ECO:0000313" key="3">
    <source>
        <dbReference type="Proteomes" id="UP001138757"/>
    </source>
</evidence>
<dbReference type="NCBIfam" id="NF035944">
    <property type="entry name" value="PEPxxWA-CTERM"/>
    <property type="match status" value="1"/>
</dbReference>
<name>A0A9X1D7U1_9SPHN</name>
<dbReference type="EMBL" id="JAHGAW010000001">
    <property type="protein sequence ID" value="MBT2185357.1"/>
    <property type="molecule type" value="Genomic_DNA"/>
</dbReference>
<feature type="domain" description="Ice-binding protein C-terminal" evidence="1">
    <location>
        <begin position="128"/>
        <end position="153"/>
    </location>
</feature>
<reference evidence="2" key="1">
    <citation type="submission" date="2021-05" db="EMBL/GenBank/DDBJ databases">
        <title>Genome of Sphingobium sp. strain.</title>
        <authorList>
            <person name="Fan R."/>
        </authorList>
    </citation>
    <scope>NUCLEOTIDE SEQUENCE</scope>
    <source>
        <strain evidence="2">H33</strain>
    </source>
</reference>
<gene>
    <name evidence="2" type="ORF">KK488_00135</name>
</gene>
<protein>
    <submittedName>
        <fullName evidence="2">PEPxxWA-CTERM sorting domain-containing protein</fullName>
    </submittedName>
</protein>